<dbReference type="Proteomes" id="UP000054845">
    <property type="component" value="Unassembled WGS sequence"/>
</dbReference>
<proteinExistence type="predicted"/>
<dbReference type="AlphaFoldDB" id="A0A0P1BFJ5"/>
<evidence type="ECO:0000313" key="3">
    <source>
        <dbReference type="Proteomes" id="UP000054845"/>
    </source>
</evidence>
<sequence length="113" mass="12086">MSNASERTRLIAPSQQATPCPSLHDTIVTDEEARQASLAARIEAVKEAVPKSQLYTSLVCLFSALTLVGLDATLVTTLGGYISSSFDAAEYLPWIGLSYILCVQPQPRKGKGS</sequence>
<evidence type="ECO:0000256" key="1">
    <source>
        <dbReference type="SAM" id="MobiDB-lite"/>
    </source>
</evidence>
<feature type="region of interest" description="Disordered" evidence="1">
    <location>
        <begin position="1"/>
        <end position="22"/>
    </location>
</feature>
<name>A0A0P1BFJ5_9BASI</name>
<accession>A0A0P1BFJ5</accession>
<evidence type="ECO:0000313" key="2">
    <source>
        <dbReference type="EMBL" id="CEH14928.1"/>
    </source>
</evidence>
<keyword evidence="3" id="KW-1185">Reference proteome</keyword>
<reference evidence="3" key="1">
    <citation type="submission" date="2014-09" db="EMBL/GenBank/DDBJ databases">
        <authorList>
            <person name="Sharma Rahul"/>
            <person name="Thines Marco"/>
        </authorList>
    </citation>
    <scope>NUCLEOTIDE SEQUENCE [LARGE SCALE GENOMIC DNA]</scope>
</reference>
<protein>
    <submittedName>
        <fullName evidence="2">Uncharacterized protein</fullName>
    </submittedName>
</protein>
<dbReference type="EMBL" id="CCYA01000250">
    <property type="protein sequence ID" value="CEH14928.1"/>
    <property type="molecule type" value="Genomic_DNA"/>
</dbReference>
<organism evidence="2 3">
    <name type="scientific">Ceraceosorus bombacis</name>
    <dbReference type="NCBI Taxonomy" id="401625"/>
    <lineage>
        <taxon>Eukaryota</taxon>
        <taxon>Fungi</taxon>
        <taxon>Dikarya</taxon>
        <taxon>Basidiomycota</taxon>
        <taxon>Ustilaginomycotina</taxon>
        <taxon>Exobasidiomycetes</taxon>
        <taxon>Ceraceosorales</taxon>
        <taxon>Ceraceosoraceae</taxon>
        <taxon>Ceraceosorus</taxon>
    </lineage>
</organism>